<protein>
    <submittedName>
        <fullName evidence="13">G-protein coupled receptors family 1 profile domain-containing protein</fullName>
    </submittedName>
</protein>
<feature type="domain" description="G-protein coupled receptors family 1 profile" evidence="11">
    <location>
        <begin position="49"/>
        <end position="321"/>
    </location>
</feature>
<feature type="transmembrane region" description="Helical" evidence="10">
    <location>
        <begin position="71"/>
        <end position="95"/>
    </location>
</feature>
<dbReference type="CDD" id="cd00637">
    <property type="entry name" value="7tm_classA_rhodopsin-like"/>
    <property type="match status" value="1"/>
</dbReference>
<keyword evidence="4 10" id="KW-1133">Transmembrane helix</keyword>
<dbReference type="InterPro" id="IPR000276">
    <property type="entry name" value="GPCR_Rhodpsn"/>
</dbReference>
<proteinExistence type="predicted"/>
<dbReference type="PRINTS" id="PR00237">
    <property type="entry name" value="GPCRRHODOPSN"/>
</dbReference>
<keyword evidence="6 10" id="KW-0472">Membrane</keyword>
<dbReference type="WBParaSite" id="PSAMB.scaffold4564size14212.g24646.t1">
    <property type="protein sequence ID" value="PSAMB.scaffold4564size14212.g24646.t1"/>
    <property type="gene ID" value="PSAMB.scaffold4564size14212.g24646"/>
</dbReference>
<feature type="transmembrane region" description="Helical" evidence="10">
    <location>
        <begin position="33"/>
        <end position="59"/>
    </location>
</feature>
<evidence type="ECO:0000256" key="4">
    <source>
        <dbReference type="ARBA" id="ARBA00022989"/>
    </source>
</evidence>
<evidence type="ECO:0000256" key="3">
    <source>
        <dbReference type="ARBA" id="ARBA00022692"/>
    </source>
</evidence>
<feature type="transmembrane region" description="Helical" evidence="10">
    <location>
        <begin position="257"/>
        <end position="275"/>
    </location>
</feature>
<dbReference type="Proteomes" id="UP000887566">
    <property type="component" value="Unplaced"/>
</dbReference>
<evidence type="ECO:0000256" key="9">
    <source>
        <dbReference type="SAM" id="MobiDB-lite"/>
    </source>
</evidence>
<dbReference type="Pfam" id="PF00001">
    <property type="entry name" value="7tm_1"/>
    <property type="match status" value="1"/>
</dbReference>
<evidence type="ECO:0000256" key="2">
    <source>
        <dbReference type="ARBA" id="ARBA00022475"/>
    </source>
</evidence>
<keyword evidence="8" id="KW-0807">Transducer</keyword>
<evidence type="ECO:0000256" key="1">
    <source>
        <dbReference type="ARBA" id="ARBA00004651"/>
    </source>
</evidence>
<feature type="region of interest" description="Disordered" evidence="9">
    <location>
        <begin position="482"/>
        <end position="550"/>
    </location>
</feature>
<evidence type="ECO:0000256" key="8">
    <source>
        <dbReference type="ARBA" id="ARBA00023224"/>
    </source>
</evidence>
<feature type="compositionally biased region" description="Acidic residues" evidence="9">
    <location>
        <begin position="417"/>
        <end position="429"/>
    </location>
</feature>
<dbReference type="Gene3D" id="1.20.1070.10">
    <property type="entry name" value="Rhodopsin 7-helix transmembrane proteins"/>
    <property type="match status" value="1"/>
</dbReference>
<organism evidence="12 13">
    <name type="scientific">Plectus sambesii</name>
    <dbReference type="NCBI Taxonomy" id="2011161"/>
    <lineage>
        <taxon>Eukaryota</taxon>
        <taxon>Metazoa</taxon>
        <taxon>Ecdysozoa</taxon>
        <taxon>Nematoda</taxon>
        <taxon>Chromadorea</taxon>
        <taxon>Plectida</taxon>
        <taxon>Plectina</taxon>
        <taxon>Plectoidea</taxon>
        <taxon>Plectidae</taxon>
        <taxon>Plectus</taxon>
    </lineage>
</organism>
<keyword evidence="3 10" id="KW-0812">Transmembrane</keyword>
<dbReference type="PANTHER" id="PTHR22752">
    <property type="entry name" value="G PROTEIN-COUPLED RECEPTOR"/>
    <property type="match status" value="1"/>
</dbReference>
<keyword evidence="12" id="KW-1185">Reference proteome</keyword>
<dbReference type="InterPro" id="IPR017452">
    <property type="entry name" value="GPCR_Rhodpsn_7TM"/>
</dbReference>
<dbReference type="SUPFAM" id="SSF81321">
    <property type="entry name" value="Family A G protein-coupled receptor-like"/>
    <property type="match status" value="1"/>
</dbReference>
<evidence type="ECO:0000256" key="5">
    <source>
        <dbReference type="ARBA" id="ARBA00023040"/>
    </source>
</evidence>
<keyword evidence="7" id="KW-0675">Receptor</keyword>
<sequence length="550" mass="60635">MASSDGALYVNPEDTIPDFEHQASSVPAKNLRAFTAILLAILIVVAFLGNLFLVAAIGSSGKMRQVVFNRFLVNVAIVNLLDTILNMFASLMYVANGEWPFGTVFCRINSATVELFALETIMGIMLMGMDRAIALLDVREYGRRVTISRTFLAAGGVWFIGLCYCIPIAINSIPSDIFLYRYFCAITKQSPVLFTIVLILTYFACSWLLLLAFGIVLYRAHQERLGERSALPQKPTDFTAFIQESRAFHDQLELGKFTIYVCIVYFVLQGPYMFLHLGVQVRNSAELIETYGGSVYTVPEDAETLLTWLKFIYPVVYPFLAFGFCPEIWAKLIGLVCCRRVNTISMGTSTGSDMLTAMSGHRHADCQTQDDGNVMTLVATSEGLHLRSAHQDNGFKHEAFEFAGVNARPNKTALAGNDDDYTSESDSEDLSSQTSWNRRSAGDNPHMVTKKNRSSASSTIKSVQTASCAEVELHSAPNAWSKSMRAGVQREVPISHGSRPDSFVPKKTTKRKSKSNSAPTKDKRQEGQQGKRTKAPSVKSSQSGGTRSGV</sequence>
<feature type="transmembrane region" description="Helical" evidence="10">
    <location>
        <begin position="311"/>
        <end position="330"/>
    </location>
</feature>
<feature type="transmembrane region" description="Helical" evidence="10">
    <location>
        <begin position="193"/>
        <end position="218"/>
    </location>
</feature>
<name>A0A914WQL3_9BILA</name>
<feature type="region of interest" description="Disordered" evidence="9">
    <location>
        <begin position="411"/>
        <end position="461"/>
    </location>
</feature>
<accession>A0A914WQL3</accession>
<evidence type="ECO:0000256" key="6">
    <source>
        <dbReference type="ARBA" id="ARBA00023136"/>
    </source>
</evidence>
<evidence type="ECO:0000256" key="7">
    <source>
        <dbReference type="ARBA" id="ARBA00023170"/>
    </source>
</evidence>
<feature type="transmembrane region" description="Helical" evidence="10">
    <location>
        <begin position="115"/>
        <end position="138"/>
    </location>
</feature>
<evidence type="ECO:0000313" key="12">
    <source>
        <dbReference type="Proteomes" id="UP000887566"/>
    </source>
</evidence>
<evidence type="ECO:0000313" key="13">
    <source>
        <dbReference type="WBParaSite" id="PSAMB.scaffold4564size14212.g24646.t1"/>
    </source>
</evidence>
<evidence type="ECO:0000259" key="11">
    <source>
        <dbReference type="PROSITE" id="PS50262"/>
    </source>
</evidence>
<keyword evidence="2" id="KW-1003">Cell membrane</keyword>
<feature type="compositionally biased region" description="Polar residues" evidence="9">
    <location>
        <begin position="538"/>
        <end position="550"/>
    </location>
</feature>
<keyword evidence="5" id="KW-0297">G-protein coupled receptor</keyword>
<reference evidence="13" key="1">
    <citation type="submission" date="2022-11" db="UniProtKB">
        <authorList>
            <consortium name="WormBaseParasite"/>
        </authorList>
    </citation>
    <scope>IDENTIFICATION</scope>
</reference>
<feature type="transmembrane region" description="Helical" evidence="10">
    <location>
        <begin position="150"/>
        <end position="173"/>
    </location>
</feature>
<dbReference type="AlphaFoldDB" id="A0A914WQL3"/>
<dbReference type="PROSITE" id="PS50262">
    <property type="entry name" value="G_PROTEIN_RECEP_F1_2"/>
    <property type="match status" value="1"/>
</dbReference>
<dbReference type="GO" id="GO:0004930">
    <property type="term" value="F:G protein-coupled receptor activity"/>
    <property type="evidence" value="ECO:0007669"/>
    <property type="project" value="UniProtKB-KW"/>
</dbReference>
<dbReference type="GO" id="GO:0005886">
    <property type="term" value="C:plasma membrane"/>
    <property type="evidence" value="ECO:0007669"/>
    <property type="project" value="UniProtKB-SubCell"/>
</dbReference>
<evidence type="ECO:0000256" key="10">
    <source>
        <dbReference type="SAM" id="Phobius"/>
    </source>
</evidence>
<comment type="subcellular location">
    <subcellularLocation>
        <location evidence="1">Cell membrane</location>
        <topology evidence="1">Multi-pass membrane protein</topology>
    </subcellularLocation>
</comment>